<dbReference type="Proteomes" id="UP000276587">
    <property type="component" value="Unassembled WGS sequence"/>
</dbReference>
<accession>A0A3M3WXI9</accession>
<dbReference type="AlphaFoldDB" id="A0A3M3WXI9"/>
<keyword evidence="2" id="KW-1185">Reference proteome</keyword>
<comment type="caution">
    <text evidence="1">The sequence shown here is derived from an EMBL/GenBank/DDBJ whole genome shotgun (WGS) entry which is preliminary data.</text>
</comment>
<sequence>MRKIMNTEKLYTTIVKTIETIESDQDFFPVISALYKTHEETAKSLSGEIRFSTNHSTLWQNFSAQQSSLITRTAEAVRISKFSKITKSITKIEDNLPRDEIEAIHEIESELGKFMTALDNYLDSGNLDTSYALTSIANRFFIALEKLKYLKSVLKQTTAKELINKPLENESLKIYFPDHVSLEGFSNKLLFLSILLEECCNLLNLSTGEGQVEIQKIESGSFFAKISASPLVIALATTIITQSAMYTYNRLDPSQNINNLKQSTEVLEKVLGIRATLVANNIETEGLDEAIKKSTSAIAKNLNRFLGDSSEIQINDHLISTHNHNFEKLSYTNQLVIEDRSEPNQ</sequence>
<evidence type="ECO:0000313" key="1">
    <source>
        <dbReference type="EMBL" id="RMP15176.1"/>
    </source>
</evidence>
<proteinExistence type="predicted"/>
<gene>
    <name evidence="1" type="ORF">ALQ29_00209</name>
</gene>
<evidence type="ECO:0000313" key="2">
    <source>
        <dbReference type="Proteomes" id="UP000276587"/>
    </source>
</evidence>
<name>A0A3M3WXI9_PSEMA</name>
<organism evidence="1 2">
    <name type="scientific">Pseudomonas marginalis pv. marginalis</name>
    <dbReference type="NCBI Taxonomy" id="97473"/>
    <lineage>
        <taxon>Bacteria</taxon>
        <taxon>Pseudomonadati</taxon>
        <taxon>Pseudomonadota</taxon>
        <taxon>Gammaproteobacteria</taxon>
        <taxon>Pseudomonadales</taxon>
        <taxon>Pseudomonadaceae</taxon>
        <taxon>Pseudomonas</taxon>
    </lineage>
</organism>
<dbReference type="EMBL" id="RBQF01000016">
    <property type="protein sequence ID" value="RMP15176.1"/>
    <property type="molecule type" value="Genomic_DNA"/>
</dbReference>
<protein>
    <submittedName>
        <fullName evidence="1">Uncharacterized protein</fullName>
    </submittedName>
</protein>
<reference evidence="1 2" key="1">
    <citation type="submission" date="2018-08" db="EMBL/GenBank/DDBJ databases">
        <title>Recombination of ecologically and evolutionarily significant loci maintains genetic cohesion in the Pseudomonas syringae species complex.</title>
        <authorList>
            <person name="Dillon M."/>
            <person name="Thakur S."/>
            <person name="Almeida R.N.D."/>
            <person name="Weir B.S."/>
            <person name="Guttman D.S."/>
        </authorList>
    </citation>
    <scope>NUCLEOTIDE SEQUENCE [LARGE SCALE GENOMIC DNA]</scope>
    <source>
        <strain evidence="1 2">ICMP 3555</strain>
    </source>
</reference>